<organism evidence="3 4">
    <name type="scientific">Limnoraphis robusta CCNP1315</name>
    <dbReference type="NCBI Taxonomy" id="3110306"/>
    <lineage>
        <taxon>Bacteria</taxon>
        <taxon>Bacillati</taxon>
        <taxon>Cyanobacteriota</taxon>
        <taxon>Cyanophyceae</taxon>
        <taxon>Oscillatoriophycideae</taxon>
        <taxon>Oscillatoriales</taxon>
        <taxon>Sirenicapillariaceae</taxon>
        <taxon>Limnoraphis</taxon>
    </lineage>
</organism>
<gene>
    <name evidence="3" type="ORF">VB854_26710</name>
</gene>
<evidence type="ECO:0000256" key="2">
    <source>
        <dbReference type="SAM" id="MobiDB-lite"/>
    </source>
</evidence>
<name>A0ABU5U5R1_9CYAN</name>
<keyword evidence="4" id="KW-1185">Reference proteome</keyword>
<keyword evidence="1" id="KW-0175">Coiled coil</keyword>
<feature type="compositionally biased region" description="Polar residues" evidence="2">
    <location>
        <begin position="173"/>
        <end position="189"/>
    </location>
</feature>
<feature type="region of interest" description="Disordered" evidence="2">
    <location>
        <begin position="173"/>
        <end position="197"/>
    </location>
</feature>
<dbReference type="InterPro" id="IPR042103">
    <property type="entry name" value="SerRS_1_N_sf"/>
</dbReference>
<comment type="caution">
    <text evidence="3">The sequence shown here is derived from an EMBL/GenBank/DDBJ whole genome shotgun (WGS) entry which is preliminary data.</text>
</comment>
<dbReference type="Proteomes" id="UP001301728">
    <property type="component" value="Unassembled WGS sequence"/>
</dbReference>
<feature type="coiled-coil region" evidence="1">
    <location>
        <begin position="50"/>
        <end position="133"/>
    </location>
</feature>
<proteinExistence type="predicted"/>
<dbReference type="EMBL" id="JAYGHT010000190">
    <property type="protein sequence ID" value="MEA5522530.1"/>
    <property type="molecule type" value="Genomic_DNA"/>
</dbReference>
<evidence type="ECO:0000313" key="4">
    <source>
        <dbReference type="Proteomes" id="UP001301728"/>
    </source>
</evidence>
<accession>A0ABU5U5R1</accession>
<evidence type="ECO:0000256" key="1">
    <source>
        <dbReference type="SAM" id="Coils"/>
    </source>
</evidence>
<reference evidence="3 4" key="1">
    <citation type="submission" date="2023-12" db="EMBL/GenBank/DDBJ databases">
        <title>Baltic Sea Cyanobacteria.</title>
        <authorList>
            <person name="Delbaje E."/>
            <person name="Fewer D.P."/>
            <person name="Shishido T.K."/>
        </authorList>
    </citation>
    <scope>NUCLEOTIDE SEQUENCE [LARGE SCALE GENOMIC DNA]</scope>
    <source>
        <strain evidence="3 4">CCNP 1315</strain>
    </source>
</reference>
<dbReference type="RefSeq" id="WP_323275692.1">
    <property type="nucleotide sequence ID" value="NZ_JAYGHT010000190.1"/>
</dbReference>
<evidence type="ECO:0000313" key="3">
    <source>
        <dbReference type="EMBL" id="MEA5522530.1"/>
    </source>
</evidence>
<protein>
    <submittedName>
        <fullName evidence="3">Uncharacterized protein</fullName>
    </submittedName>
</protein>
<sequence>MPEFKEYRSVSEFPAKAENLTYEELIANYYDLRNTYRSLTSSRGQLVRRQREAKEKIVVLNQDIREKIKQLETLEQEKQEIERILERRNFELQQKDIQKQELQQELNTITTEIISLKEERQAITNMIQNLKNTYDDVQGTNGILGTLERLQKIMRAVKIFFTTDIGELIKQQNSEINSNPDSQENSRTIGKNLLDKK</sequence>
<dbReference type="Gene3D" id="1.10.287.40">
    <property type="entry name" value="Serine-tRNA synthetase, tRNA binding domain"/>
    <property type="match status" value="1"/>
</dbReference>